<protein>
    <submittedName>
        <fullName evidence="7">Conjugal transfer protein TrbF</fullName>
    </submittedName>
</protein>
<dbReference type="InterPro" id="IPR007430">
    <property type="entry name" value="VirB8"/>
</dbReference>
<feature type="domain" description="Bacterial virulence protein VirB8" evidence="6">
    <location>
        <begin position="41"/>
        <end position="252"/>
    </location>
</feature>
<feature type="transmembrane region" description="Helical" evidence="5">
    <location>
        <begin position="61"/>
        <end position="81"/>
    </location>
</feature>
<organism evidence="7 8">
    <name type="scientific">Janthinobacterium lividum</name>
    <dbReference type="NCBI Taxonomy" id="29581"/>
    <lineage>
        <taxon>Bacteria</taxon>
        <taxon>Pseudomonadati</taxon>
        <taxon>Pseudomonadota</taxon>
        <taxon>Betaproteobacteria</taxon>
        <taxon>Burkholderiales</taxon>
        <taxon>Oxalobacteraceae</taxon>
        <taxon>Janthinobacterium</taxon>
    </lineage>
</organism>
<evidence type="ECO:0000259" key="6">
    <source>
        <dbReference type="Pfam" id="PF04335"/>
    </source>
</evidence>
<dbReference type="InterPro" id="IPR032710">
    <property type="entry name" value="NTF2-like_dom_sf"/>
</dbReference>
<dbReference type="Gene3D" id="3.10.450.230">
    <property type="entry name" value="VirB8 protein"/>
    <property type="match status" value="1"/>
</dbReference>
<gene>
    <name evidence="7" type="ORF">FHI69_02620</name>
</gene>
<dbReference type="CDD" id="cd16425">
    <property type="entry name" value="TrbF"/>
    <property type="match status" value="1"/>
</dbReference>
<evidence type="ECO:0000313" key="7">
    <source>
        <dbReference type="EMBL" id="TNC78210.1"/>
    </source>
</evidence>
<reference evidence="7 8" key="1">
    <citation type="submission" date="2019-06" db="EMBL/GenBank/DDBJ databases">
        <title>Genome sequence of Janthinobacterium lividum UCD_MED1.</title>
        <authorList>
            <person name="De Leon M.E."/>
            <person name="Jospin G."/>
        </authorList>
    </citation>
    <scope>NUCLEOTIDE SEQUENCE [LARGE SCALE GENOMIC DNA]</scope>
    <source>
        <strain evidence="7 8">UCD_MED1</strain>
    </source>
</reference>
<evidence type="ECO:0000256" key="1">
    <source>
        <dbReference type="ARBA" id="ARBA00004167"/>
    </source>
</evidence>
<evidence type="ECO:0000256" key="2">
    <source>
        <dbReference type="ARBA" id="ARBA00022692"/>
    </source>
</evidence>
<dbReference type="InterPro" id="IPR035658">
    <property type="entry name" value="TrbF"/>
</dbReference>
<comment type="subcellular location">
    <subcellularLocation>
        <location evidence="1">Membrane</location>
        <topology evidence="1">Single-pass membrane protein</topology>
    </subcellularLocation>
</comment>
<dbReference type="GO" id="GO:0016020">
    <property type="term" value="C:membrane"/>
    <property type="evidence" value="ECO:0007669"/>
    <property type="project" value="UniProtKB-SubCell"/>
</dbReference>
<dbReference type="SUPFAM" id="SSF54427">
    <property type="entry name" value="NTF2-like"/>
    <property type="match status" value="1"/>
</dbReference>
<evidence type="ECO:0000256" key="3">
    <source>
        <dbReference type="ARBA" id="ARBA00022989"/>
    </source>
</evidence>
<sequence>MNLARIFRSLRTAGSRKEPAQDGFLDGGRRTGESDNPYLSARRTWNDHAAQAASSRQAWQLLALLSLLVALAAVGGMVHVASQSRFVPYVVEVDTLGQHAAAAPAQLAAAADQRVVRAAVASFVADARLVTPDIALQRKAVYRLYSMLAANDPATAKANEWLNGTDESSPLKRAARETVSTEIISALPQTADTWQVDWTETVRDRQGVLKAPPFRMRALLTVYTVAATPQTTEEQLRNNPLGIYVRDFSWAKQL</sequence>
<dbReference type="RefSeq" id="WP_139089376.1">
    <property type="nucleotide sequence ID" value="NZ_VDGE01000001.1"/>
</dbReference>
<evidence type="ECO:0000256" key="5">
    <source>
        <dbReference type="SAM" id="Phobius"/>
    </source>
</evidence>
<dbReference type="AlphaFoldDB" id="A0A5C4NW49"/>
<keyword evidence="3 5" id="KW-1133">Transmembrane helix</keyword>
<dbReference type="EMBL" id="VDGE01000001">
    <property type="protein sequence ID" value="TNC78210.1"/>
    <property type="molecule type" value="Genomic_DNA"/>
</dbReference>
<dbReference type="Proteomes" id="UP000305681">
    <property type="component" value="Unassembled WGS sequence"/>
</dbReference>
<evidence type="ECO:0000256" key="4">
    <source>
        <dbReference type="ARBA" id="ARBA00023136"/>
    </source>
</evidence>
<evidence type="ECO:0000313" key="8">
    <source>
        <dbReference type="Proteomes" id="UP000305681"/>
    </source>
</evidence>
<name>A0A5C4NW49_9BURK</name>
<dbReference type="NCBIfam" id="NF010462">
    <property type="entry name" value="PRK13887.1"/>
    <property type="match status" value="1"/>
</dbReference>
<proteinExistence type="predicted"/>
<dbReference type="Pfam" id="PF04335">
    <property type="entry name" value="VirB8"/>
    <property type="match status" value="1"/>
</dbReference>
<comment type="caution">
    <text evidence="7">The sequence shown here is derived from an EMBL/GenBank/DDBJ whole genome shotgun (WGS) entry which is preliminary data.</text>
</comment>
<accession>A0A5C4NW49</accession>
<keyword evidence="4 5" id="KW-0472">Membrane</keyword>
<keyword evidence="2 5" id="KW-0812">Transmembrane</keyword>